<dbReference type="Proteomes" id="UP000326289">
    <property type="component" value="Unassembled WGS sequence"/>
</dbReference>
<dbReference type="EMBL" id="ML732795">
    <property type="protein sequence ID" value="KAB8273594.1"/>
    <property type="molecule type" value="Genomic_DNA"/>
</dbReference>
<proteinExistence type="predicted"/>
<name>A0A5N6J6A3_9EURO</name>
<sequence>MFLMLVGFSPGRSFRFVSRLPGTKRLEPRSALNISSLPGFLVGYLLEKRVLLPYFFFWGWGFEGDIAWCV</sequence>
<evidence type="ECO:0000313" key="1">
    <source>
        <dbReference type="EMBL" id="KAB8273594.1"/>
    </source>
</evidence>
<reference evidence="1 2" key="1">
    <citation type="submission" date="2019-04" db="EMBL/GenBank/DDBJ databases">
        <title>Fungal friends and foes A comparative genomics study of 23 Aspergillus species from section Flavi.</title>
        <authorList>
            <consortium name="DOE Joint Genome Institute"/>
            <person name="Kjaerbolling I."/>
            <person name="Vesth T.C."/>
            <person name="Frisvad J.C."/>
            <person name="Nybo J.L."/>
            <person name="Theobald S."/>
            <person name="Kildgaard S."/>
            <person name="Petersen T.I."/>
            <person name="Kuo A."/>
            <person name="Sato A."/>
            <person name="Lyhne E.K."/>
            <person name="Kogle M.E."/>
            <person name="Wiebenga A."/>
            <person name="Kun R.S."/>
            <person name="Lubbers R.J."/>
            <person name="Makela M.R."/>
            <person name="Barry K."/>
            <person name="Chovatia M."/>
            <person name="Clum A."/>
            <person name="Daum C."/>
            <person name="Haridas S."/>
            <person name="He G."/>
            <person name="LaButti K."/>
            <person name="Lipzen A."/>
            <person name="Mondo S."/>
            <person name="Pangilinan J."/>
            <person name="Riley R."/>
            <person name="Salamov A."/>
            <person name="Simmons B.A."/>
            <person name="Magnuson J.K."/>
            <person name="Henrissat B."/>
            <person name="Mortensen U.H."/>
            <person name="Larsen T.O."/>
            <person name="De vries R.P."/>
            <person name="Grigoriev I.V."/>
            <person name="Machida M."/>
            <person name="Baker S.E."/>
            <person name="Andersen M.R."/>
        </authorList>
    </citation>
    <scope>NUCLEOTIDE SEQUENCE [LARGE SCALE GENOMIC DNA]</scope>
    <source>
        <strain evidence="1 2">CBS 117635</strain>
    </source>
</reference>
<protein>
    <submittedName>
        <fullName evidence="1">Uncharacterized protein</fullName>
    </submittedName>
</protein>
<gene>
    <name evidence="1" type="ORF">BDV30DRAFT_109791</name>
</gene>
<evidence type="ECO:0000313" key="2">
    <source>
        <dbReference type="Proteomes" id="UP000326289"/>
    </source>
</evidence>
<organism evidence="1 2">
    <name type="scientific">Aspergillus minisclerotigenes</name>
    <dbReference type="NCBI Taxonomy" id="656917"/>
    <lineage>
        <taxon>Eukaryota</taxon>
        <taxon>Fungi</taxon>
        <taxon>Dikarya</taxon>
        <taxon>Ascomycota</taxon>
        <taxon>Pezizomycotina</taxon>
        <taxon>Eurotiomycetes</taxon>
        <taxon>Eurotiomycetidae</taxon>
        <taxon>Eurotiales</taxon>
        <taxon>Aspergillaceae</taxon>
        <taxon>Aspergillus</taxon>
        <taxon>Aspergillus subgen. Circumdati</taxon>
    </lineage>
</organism>
<keyword evidence="2" id="KW-1185">Reference proteome</keyword>
<accession>A0A5N6J6A3</accession>
<dbReference type="AlphaFoldDB" id="A0A5N6J6A3"/>